<evidence type="ECO:0000313" key="4">
    <source>
        <dbReference type="Proteomes" id="UP000245942"/>
    </source>
</evidence>
<dbReference type="AlphaFoldDB" id="A0A316UFK9"/>
<organism evidence="3 4">
    <name type="scientific">Pseudomicrostroma glucosiphilum</name>
    <dbReference type="NCBI Taxonomy" id="1684307"/>
    <lineage>
        <taxon>Eukaryota</taxon>
        <taxon>Fungi</taxon>
        <taxon>Dikarya</taxon>
        <taxon>Basidiomycota</taxon>
        <taxon>Ustilaginomycotina</taxon>
        <taxon>Exobasidiomycetes</taxon>
        <taxon>Microstromatales</taxon>
        <taxon>Microstromatales incertae sedis</taxon>
        <taxon>Pseudomicrostroma</taxon>
    </lineage>
</organism>
<feature type="region of interest" description="Disordered" evidence="1">
    <location>
        <begin position="337"/>
        <end position="462"/>
    </location>
</feature>
<keyword evidence="2" id="KW-0472">Membrane</keyword>
<proteinExistence type="predicted"/>
<keyword evidence="4" id="KW-1185">Reference proteome</keyword>
<evidence type="ECO:0000256" key="2">
    <source>
        <dbReference type="SAM" id="Phobius"/>
    </source>
</evidence>
<feature type="region of interest" description="Disordered" evidence="1">
    <location>
        <begin position="1"/>
        <end position="35"/>
    </location>
</feature>
<evidence type="ECO:0000256" key="1">
    <source>
        <dbReference type="SAM" id="MobiDB-lite"/>
    </source>
</evidence>
<dbReference type="EMBL" id="KZ819321">
    <property type="protein sequence ID" value="PWN23718.1"/>
    <property type="molecule type" value="Genomic_DNA"/>
</dbReference>
<protein>
    <submittedName>
        <fullName evidence="3">Uncharacterized protein</fullName>
    </submittedName>
</protein>
<gene>
    <name evidence="3" type="ORF">BCV69DRAFT_275177</name>
</gene>
<keyword evidence="2" id="KW-0812">Transmembrane</keyword>
<dbReference type="Proteomes" id="UP000245942">
    <property type="component" value="Unassembled WGS sequence"/>
</dbReference>
<feature type="compositionally biased region" description="Polar residues" evidence="1">
    <location>
        <begin position="409"/>
        <end position="419"/>
    </location>
</feature>
<evidence type="ECO:0000313" key="3">
    <source>
        <dbReference type="EMBL" id="PWN23718.1"/>
    </source>
</evidence>
<keyword evidence="2" id="KW-1133">Transmembrane helix</keyword>
<reference evidence="3 4" key="1">
    <citation type="journal article" date="2018" name="Mol. Biol. Evol.">
        <title>Broad Genomic Sampling Reveals a Smut Pathogenic Ancestry of the Fungal Clade Ustilaginomycotina.</title>
        <authorList>
            <person name="Kijpornyongpan T."/>
            <person name="Mondo S.J."/>
            <person name="Barry K."/>
            <person name="Sandor L."/>
            <person name="Lee J."/>
            <person name="Lipzen A."/>
            <person name="Pangilinan J."/>
            <person name="LaButti K."/>
            <person name="Hainaut M."/>
            <person name="Henrissat B."/>
            <person name="Grigoriev I.V."/>
            <person name="Spatafora J.W."/>
            <person name="Aime M.C."/>
        </authorList>
    </citation>
    <scope>NUCLEOTIDE SEQUENCE [LARGE SCALE GENOMIC DNA]</scope>
    <source>
        <strain evidence="3 4">MCA 4718</strain>
    </source>
</reference>
<feature type="compositionally biased region" description="Polar residues" evidence="1">
    <location>
        <begin position="352"/>
        <end position="389"/>
    </location>
</feature>
<feature type="compositionally biased region" description="Polar residues" evidence="1">
    <location>
        <begin position="449"/>
        <end position="459"/>
    </location>
</feature>
<sequence length="548" mass="58792">MAAEEYGKATLPDGFIGERQAPAPGHSPTMGHGSADATGGCISAAQEQSADGVRAPSGFHRLRSPVPRELRADEMERPWSPYLPVHTVELVLHHLMGRAEGRSLRCYELLLERFGEGEAVGSGLKLNPPPPVGSMPFQNKIWQEALALARPGETSPASWTFLKSQGWNGAKRLAEKLIVDSRRARSAQLEDKSSHFETAVLNTLLRGFLDIFALSTGPSVPVFLATAQLEGFLREMDDLQGPSVAGLDMLRELLCSLGGVRCKSPFDKHRKEASKCAEPSILGPSSAAALPYHARTISDAEISLSASCIFYASPSSRPCQTLRIASMAAYASPANQYGQVPNPASQQQQQQSGPYQTSANGHNAYASTPSSTYHQGYSQPSAGQPSNGQLHGPYTIHQSPGKYSRVDSQESLSLPYTQPNAPPHAKFASYASSSSSHQSGPGYYGERPPSTTKQLSESAHTPALAAREKYIIRREAALQAGMHSESYSRFSEKVSPPVVSKKSARKCWIIIASAFLVAIIFGICVGVGVYFAQKHVTADNLAVKAGSS</sequence>
<accession>A0A316UFK9</accession>
<dbReference type="RefSeq" id="XP_025350878.1">
    <property type="nucleotide sequence ID" value="XM_025491064.1"/>
</dbReference>
<feature type="compositionally biased region" description="Low complexity" evidence="1">
    <location>
        <begin position="429"/>
        <end position="445"/>
    </location>
</feature>
<name>A0A316UFK9_9BASI</name>
<dbReference type="GeneID" id="37012798"/>
<feature type="transmembrane region" description="Helical" evidence="2">
    <location>
        <begin position="508"/>
        <end position="532"/>
    </location>
</feature>